<feature type="transmembrane region" description="Helical" evidence="2">
    <location>
        <begin position="267"/>
        <end position="287"/>
    </location>
</feature>
<feature type="transmembrane region" description="Helical" evidence="2">
    <location>
        <begin position="379"/>
        <end position="405"/>
    </location>
</feature>
<accession>A0A4R6LME2</accession>
<feature type="region of interest" description="Disordered" evidence="1">
    <location>
        <begin position="421"/>
        <end position="443"/>
    </location>
</feature>
<keyword evidence="2" id="KW-1133">Transmembrane helix</keyword>
<dbReference type="OrthoDB" id="3802671at2"/>
<sequence>MRTLATFAELVADAARMWLTAFPALGMWFCLGFVLDRGLFQAAITVGGGHAYLALLLFILGVLASVAATVLMIGALEPQLTRLALLRERTANDPKLPETATLDPDTSRGVTLALALGPFLAVYALWGLVDDRIRELFVANQIRYSLNPDAWSIDLRRWQGYLLLALIAWLIKLAAGALHRRFGRPALAGLAVLADGVFVFASFLGLYRATTQLVDWLTGRVVWQWVSRAWRGFLEALPNLRLPFDLTLPEAVADTGRWLTATGLPALGQYLLLPLVWLALTAVVFGWRTVHEIDAGSRLGRLTGRLRKTWEPLGRVVDLATLDVREKYLPVWRALRLIAAAGPRFIGCYLLAATALSWLRGGFEMLTTTVIGPVPAEQMLFLGPLTELLTGLVFSTLAIALYAAAFDRCLLTARRVREPSRAAVRGRQPGSGTRTRVPASRPS</sequence>
<protein>
    <submittedName>
        <fullName evidence="3">Uncharacterized protein</fullName>
    </submittedName>
</protein>
<evidence type="ECO:0000313" key="3">
    <source>
        <dbReference type="EMBL" id="OYO13595.1"/>
    </source>
</evidence>
<feature type="transmembrane region" description="Helical" evidence="2">
    <location>
        <begin position="337"/>
        <end position="359"/>
    </location>
</feature>
<gene>
    <name evidence="3" type="ORF">CGZ94_11575</name>
</gene>
<evidence type="ECO:0000313" key="4">
    <source>
        <dbReference type="Proteomes" id="UP000215896"/>
    </source>
</evidence>
<keyword evidence="2" id="KW-0472">Membrane</keyword>
<keyword evidence="2" id="KW-0812">Transmembrane</keyword>
<evidence type="ECO:0000256" key="1">
    <source>
        <dbReference type="SAM" id="MobiDB-lite"/>
    </source>
</evidence>
<dbReference type="AlphaFoldDB" id="A0A255GCM5"/>
<dbReference type="RefSeq" id="WP_094405697.1">
    <property type="nucleotide sequence ID" value="NZ_NMVO01000013.1"/>
</dbReference>
<organism evidence="3 4">
    <name type="scientific">Enemella evansiae</name>
    <dbReference type="NCBI Taxonomy" id="2016499"/>
    <lineage>
        <taxon>Bacteria</taxon>
        <taxon>Bacillati</taxon>
        <taxon>Actinomycetota</taxon>
        <taxon>Actinomycetes</taxon>
        <taxon>Propionibacteriales</taxon>
        <taxon>Propionibacteriaceae</taxon>
        <taxon>Enemella</taxon>
    </lineage>
</organism>
<evidence type="ECO:0000256" key="2">
    <source>
        <dbReference type="SAM" id="Phobius"/>
    </source>
</evidence>
<comment type="caution">
    <text evidence="3">The sequence shown here is derived from an EMBL/GenBank/DDBJ whole genome shotgun (WGS) entry which is preliminary data.</text>
</comment>
<feature type="transmembrane region" description="Helical" evidence="2">
    <location>
        <begin position="21"/>
        <end position="40"/>
    </location>
</feature>
<dbReference type="EMBL" id="NMVO01000013">
    <property type="protein sequence ID" value="OYO13595.1"/>
    <property type="molecule type" value="Genomic_DNA"/>
</dbReference>
<feature type="transmembrane region" description="Helical" evidence="2">
    <location>
        <begin position="187"/>
        <end position="207"/>
    </location>
</feature>
<accession>A0A255GCM5</accession>
<feature type="transmembrane region" description="Helical" evidence="2">
    <location>
        <begin position="110"/>
        <end position="129"/>
    </location>
</feature>
<keyword evidence="4" id="KW-1185">Reference proteome</keyword>
<feature type="transmembrane region" description="Helical" evidence="2">
    <location>
        <begin position="52"/>
        <end position="76"/>
    </location>
</feature>
<proteinExistence type="predicted"/>
<reference evidence="3 4" key="1">
    <citation type="submission" date="2017-07" db="EMBL/GenBank/DDBJ databases">
        <title>Draft whole genome sequences of clinical Proprionibacteriaceae strains.</title>
        <authorList>
            <person name="Bernier A.-M."/>
            <person name="Bernard K."/>
            <person name="Domingo M.-C."/>
        </authorList>
    </citation>
    <scope>NUCLEOTIDE SEQUENCE [LARGE SCALE GENOMIC DNA]</scope>
    <source>
        <strain evidence="3 4">NML 030167</strain>
    </source>
</reference>
<name>A0A255GCM5_9ACTN</name>
<dbReference type="Proteomes" id="UP000215896">
    <property type="component" value="Unassembled WGS sequence"/>
</dbReference>